<name>A0ABS9I518_9PSED</name>
<evidence type="ECO:0000313" key="1">
    <source>
        <dbReference type="EMBL" id="MCF7542902.1"/>
    </source>
</evidence>
<organism evidence="1 2">
    <name type="scientific">Pseudomonas petrae</name>
    <dbReference type="NCBI Taxonomy" id="2912190"/>
    <lineage>
        <taxon>Bacteria</taxon>
        <taxon>Pseudomonadati</taxon>
        <taxon>Pseudomonadota</taxon>
        <taxon>Gammaproteobacteria</taxon>
        <taxon>Pseudomonadales</taxon>
        <taxon>Pseudomonadaceae</taxon>
        <taxon>Pseudomonas</taxon>
    </lineage>
</organism>
<dbReference type="RefSeq" id="WP_237252209.1">
    <property type="nucleotide sequence ID" value="NZ_JAKJXE010000001.1"/>
</dbReference>
<keyword evidence="2" id="KW-1185">Reference proteome</keyword>
<proteinExistence type="predicted"/>
<reference evidence="1" key="1">
    <citation type="submission" date="2022-01" db="EMBL/GenBank/DDBJ databases">
        <title>Pseudomonas sp. nov. isolated from Antarctic regolith.</title>
        <authorList>
            <person name="Novakova D."/>
            <person name="Sedlar K."/>
        </authorList>
    </citation>
    <scope>NUCLEOTIDE SEQUENCE</scope>
    <source>
        <strain evidence="1">P2647</strain>
    </source>
</reference>
<dbReference type="EMBL" id="JAKJXH010000010">
    <property type="protein sequence ID" value="MCF7542902.1"/>
    <property type="molecule type" value="Genomic_DNA"/>
</dbReference>
<sequence length="53" mass="5738">MRMLLDRLLLADSVEKVDFSGNVTLSLASSKNLFTTIKWFFGTSLTVAALSAG</sequence>
<comment type="caution">
    <text evidence="1">The sequence shown here is derived from an EMBL/GenBank/DDBJ whole genome shotgun (WGS) entry which is preliminary data.</text>
</comment>
<gene>
    <name evidence="1" type="ORF">L4G47_11765</name>
</gene>
<accession>A0ABS9I518</accession>
<evidence type="ECO:0000313" key="2">
    <source>
        <dbReference type="Proteomes" id="UP001162905"/>
    </source>
</evidence>
<dbReference type="Proteomes" id="UP001162905">
    <property type="component" value="Unassembled WGS sequence"/>
</dbReference>
<protein>
    <submittedName>
        <fullName evidence="1">Uncharacterized protein</fullName>
    </submittedName>
</protein>